<evidence type="ECO:0000259" key="6">
    <source>
        <dbReference type="Pfam" id="PF08543"/>
    </source>
</evidence>
<evidence type="ECO:0000256" key="4">
    <source>
        <dbReference type="ARBA" id="ARBA00022777"/>
    </source>
</evidence>
<organism evidence="7 8">
    <name type="scientific">Fusobacterium mortiferum</name>
    <dbReference type="NCBI Taxonomy" id="850"/>
    <lineage>
        <taxon>Bacteria</taxon>
        <taxon>Fusobacteriati</taxon>
        <taxon>Fusobacteriota</taxon>
        <taxon>Fusobacteriia</taxon>
        <taxon>Fusobacteriales</taxon>
        <taxon>Fusobacteriaceae</taxon>
        <taxon>Fusobacterium</taxon>
    </lineage>
</organism>
<name>A0A414PVG2_FUSMR</name>
<keyword evidence="2 7" id="KW-0808">Transferase</keyword>
<dbReference type="GO" id="GO:0009228">
    <property type="term" value="P:thiamine biosynthetic process"/>
    <property type="evidence" value="ECO:0007669"/>
    <property type="project" value="TreeGrafter"/>
</dbReference>
<dbReference type="NCBIfam" id="NF005491">
    <property type="entry name" value="PRK07105.1"/>
    <property type="match status" value="1"/>
</dbReference>
<keyword evidence="5" id="KW-0067">ATP-binding</keyword>
<sequence length="294" mass="33179">MESLVKKVAAIHDLSGYGRASLTTIIPILSNMKVQVCPVPTAILSTHTGGFEGYSFIDLTDYMQEHIAHWKRLDLEFDCIYSGFLGSPKQIEIVADFIDYFGKKSKFIVVDPVMGDNGKLYSTMDNEMVVGMRNLIKKADIITPNFTEVMYLLGREYDKNIDIEKVKEYLKELSNMGPKIVIATSVPEIEENKMDKKTSVVAYDRENDVFWRVSCRYIPASYPGTGDAYTSVVIGSLLQGDSLPMAIERGVQFITQCIMASYGFKYPKKEGVLLEKMLDVLKMPMIATNYEMLE</sequence>
<reference evidence="7 8" key="1">
    <citation type="submission" date="2018-08" db="EMBL/GenBank/DDBJ databases">
        <title>A genome reference for cultivated species of the human gut microbiota.</title>
        <authorList>
            <person name="Zou Y."/>
            <person name="Xue W."/>
            <person name="Luo G."/>
        </authorList>
    </citation>
    <scope>NUCLEOTIDE SEQUENCE [LARGE SCALE GENOMIC DNA]</scope>
    <source>
        <strain evidence="7 8">AM25-1</strain>
    </source>
</reference>
<evidence type="ECO:0000256" key="2">
    <source>
        <dbReference type="ARBA" id="ARBA00022679"/>
    </source>
</evidence>
<dbReference type="InterPro" id="IPR004625">
    <property type="entry name" value="PyrdxlKinase"/>
</dbReference>
<dbReference type="GO" id="GO:0008972">
    <property type="term" value="F:phosphomethylpyrimidine kinase activity"/>
    <property type="evidence" value="ECO:0007669"/>
    <property type="project" value="TreeGrafter"/>
</dbReference>
<dbReference type="RefSeq" id="WP_118234330.1">
    <property type="nucleotide sequence ID" value="NZ_QRHL01000008.1"/>
</dbReference>
<evidence type="ECO:0000256" key="1">
    <source>
        <dbReference type="ARBA" id="ARBA00012104"/>
    </source>
</evidence>
<evidence type="ECO:0000256" key="3">
    <source>
        <dbReference type="ARBA" id="ARBA00022741"/>
    </source>
</evidence>
<dbReference type="GO" id="GO:0005524">
    <property type="term" value="F:ATP binding"/>
    <property type="evidence" value="ECO:0007669"/>
    <property type="project" value="UniProtKB-KW"/>
</dbReference>
<dbReference type="GO" id="GO:0008902">
    <property type="term" value="F:hydroxymethylpyrimidine kinase activity"/>
    <property type="evidence" value="ECO:0007669"/>
    <property type="project" value="TreeGrafter"/>
</dbReference>
<dbReference type="Proteomes" id="UP000284676">
    <property type="component" value="Unassembled WGS sequence"/>
</dbReference>
<dbReference type="InterPro" id="IPR013749">
    <property type="entry name" value="PM/HMP-P_kinase-1"/>
</dbReference>
<dbReference type="EC" id="2.7.1.35" evidence="1"/>
<dbReference type="EMBL" id="QRHL01000008">
    <property type="protein sequence ID" value="RHF72486.1"/>
    <property type="molecule type" value="Genomic_DNA"/>
</dbReference>
<dbReference type="Gene3D" id="3.40.1190.20">
    <property type="match status" value="1"/>
</dbReference>
<comment type="caution">
    <text evidence="7">The sequence shown here is derived from an EMBL/GenBank/DDBJ whole genome shotgun (WGS) entry which is preliminary data.</text>
</comment>
<gene>
    <name evidence="7" type="ORF">DW663_06410</name>
</gene>
<evidence type="ECO:0000313" key="7">
    <source>
        <dbReference type="EMBL" id="RHF72486.1"/>
    </source>
</evidence>
<dbReference type="GO" id="GO:0009443">
    <property type="term" value="P:pyridoxal 5'-phosphate salvage"/>
    <property type="evidence" value="ECO:0007669"/>
    <property type="project" value="InterPro"/>
</dbReference>
<evidence type="ECO:0000256" key="5">
    <source>
        <dbReference type="ARBA" id="ARBA00022840"/>
    </source>
</evidence>
<dbReference type="GO" id="GO:0005829">
    <property type="term" value="C:cytosol"/>
    <property type="evidence" value="ECO:0007669"/>
    <property type="project" value="TreeGrafter"/>
</dbReference>
<dbReference type="InterPro" id="IPR029056">
    <property type="entry name" value="Ribokinase-like"/>
</dbReference>
<keyword evidence="4 7" id="KW-0418">Kinase</keyword>
<keyword evidence="3" id="KW-0547">Nucleotide-binding</keyword>
<feature type="domain" description="Pyridoxamine kinase/Phosphomethylpyrimidine kinase" evidence="6">
    <location>
        <begin position="30"/>
        <end position="263"/>
    </location>
</feature>
<dbReference type="PANTHER" id="PTHR20858">
    <property type="entry name" value="PHOSPHOMETHYLPYRIMIDINE KINASE"/>
    <property type="match status" value="1"/>
</dbReference>
<dbReference type="CDD" id="cd01173">
    <property type="entry name" value="pyridoxal_pyridoxamine_kinase"/>
    <property type="match status" value="1"/>
</dbReference>
<proteinExistence type="predicted"/>
<dbReference type="AlphaFoldDB" id="A0A414PVG2"/>
<accession>A0A414PVG2</accession>
<protein>
    <recommendedName>
        <fullName evidence="1">pyridoxal kinase</fullName>
        <ecNumber evidence="1">2.7.1.35</ecNumber>
    </recommendedName>
</protein>
<dbReference type="SUPFAM" id="SSF53613">
    <property type="entry name" value="Ribokinase-like"/>
    <property type="match status" value="1"/>
</dbReference>
<dbReference type="PANTHER" id="PTHR20858:SF17">
    <property type="entry name" value="HYDROXYMETHYLPYRIMIDINE_PHOSPHOMETHYLPYRIMIDINE KINASE THI20-RELATED"/>
    <property type="match status" value="1"/>
</dbReference>
<evidence type="ECO:0000313" key="8">
    <source>
        <dbReference type="Proteomes" id="UP000284676"/>
    </source>
</evidence>
<dbReference type="Pfam" id="PF08543">
    <property type="entry name" value="Phos_pyr_kin"/>
    <property type="match status" value="1"/>
</dbReference>
<dbReference type="GO" id="GO:0008478">
    <property type="term" value="F:pyridoxal kinase activity"/>
    <property type="evidence" value="ECO:0007669"/>
    <property type="project" value="UniProtKB-EC"/>
</dbReference>